<dbReference type="RefSeq" id="WP_090877660.1">
    <property type="nucleotide sequence ID" value="NZ_FMXQ01000006.1"/>
</dbReference>
<dbReference type="PANTHER" id="PTHR43708">
    <property type="entry name" value="CONSERVED EXPRESSED OXIDOREDUCTASE (EUROFUNG)"/>
    <property type="match status" value="1"/>
</dbReference>
<dbReference type="SUPFAM" id="SSF55347">
    <property type="entry name" value="Glyceraldehyde-3-phosphate dehydrogenase-like, C-terminal domain"/>
    <property type="match status" value="1"/>
</dbReference>
<accession>A0A1G6D900</accession>
<reference evidence="3 4" key="1">
    <citation type="submission" date="2016-10" db="EMBL/GenBank/DDBJ databases">
        <authorList>
            <person name="de Groot N.N."/>
        </authorList>
    </citation>
    <scope>NUCLEOTIDE SEQUENCE [LARGE SCALE GENOMIC DNA]</scope>
    <source>
        <strain evidence="3 4">ATCC 35022</strain>
    </source>
</reference>
<dbReference type="InterPro" id="IPR000683">
    <property type="entry name" value="Gfo/Idh/MocA-like_OxRdtase_N"/>
</dbReference>
<feature type="domain" description="Gfo/Idh/MocA-like oxidoreductase N-terminal" evidence="1">
    <location>
        <begin position="5"/>
        <end position="124"/>
    </location>
</feature>
<dbReference type="STRING" id="665467.SAMN02982931_03177"/>
<dbReference type="InterPro" id="IPR036291">
    <property type="entry name" value="NAD(P)-bd_dom_sf"/>
</dbReference>
<dbReference type="OrthoDB" id="9792935at2"/>
<feature type="domain" description="GFO/IDH/MocA-like oxidoreductase" evidence="2">
    <location>
        <begin position="136"/>
        <end position="256"/>
    </location>
</feature>
<dbReference type="InterPro" id="IPR051317">
    <property type="entry name" value="Gfo/Idh/MocA_oxidoreduct"/>
</dbReference>
<name>A0A1G6D900_9HYPH</name>
<dbReference type="Proteomes" id="UP000199071">
    <property type="component" value="Unassembled WGS sequence"/>
</dbReference>
<protein>
    <submittedName>
        <fullName evidence="3">Predicted dehydrogenase</fullName>
    </submittedName>
</protein>
<dbReference type="PANTHER" id="PTHR43708:SF8">
    <property type="entry name" value="OXIDOREDUCTASE"/>
    <property type="match status" value="1"/>
</dbReference>
<dbReference type="SUPFAM" id="SSF51735">
    <property type="entry name" value="NAD(P)-binding Rossmann-fold domains"/>
    <property type="match status" value="1"/>
</dbReference>
<evidence type="ECO:0000313" key="3">
    <source>
        <dbReference type="EMBL" id="SDB41664.1"/>
    </source>
</evidence>
<dbReference type="Pfam" id="PF01408">
    <property type="entry name" value="GFO_IDH_MocA"/>
    <property type="match status" value="1"/>
</dbReference>
<dbReference type="EMBL" id="FMXQ01000006">
    <property type="protein sequence ID" value="SDB41664.1"/>
    <property type="molecule type" value="Genomic_DNA"/>
</dbReference>
<keyword evidence="4" id="KW-1185">Reference proteome</keyword>
<proteinExistence type="predicted"/>
<dbReference type="GO" id="GO:0000166">
    <property type="term" value="F:nucleotide binding"/>
    <property type="evidence" value="ECO:0007669"/>
    <property type="project" value="InterPro"/>
</dbReference>
<evidence type="ECO:0000313" key="4">
    <source>
        <dbReference type="Proteomes" id="UP000199071"/>
    </source>
</evidence>
<dbReference type="Gene3D" id="3.30.360.10">
    <property type="entry name" value="Dihydrodipicolinate Reductase, domain 2"/>
    <property type="match status" value="1"/>
</dbReference>
<evidence type="ECO:0000259" key="2">
    <source>
        <dbReference type="Pfam" id="PF22725"/>
    </source>
</evidence>
<sequence length="346" mass="37990">MSDSVKVALVGCGFFARNHLFSWKDLAAEGADLVAVCDIDAAKAEAAAKEFNVPRWYTDFDAMVEAEQIDLLDIATRMDTHRMLVEKAIGRGIATIVQKPFAPTWEDAVAMTAAAEKAGVFLAVHENFRFQTPLIRVAETLRTGVIGTPSWGRISFRTGYDIYAGQPYFFDEERFIILDLGVHTLDIARVFMGEVERVYCETQQRNPKVKAEDTATVMLKHVSGAVSVVDFTYESRKEPDPFPETMVEIEGPDGAVVVDAGLTMQVTSGGEMRTEDIGAPLLHWTSKPWHVAQESVLITCRHMLESFRAKDAAATAAADNLKTFAVVEAAYESAASGTAVKPRAYP</sequence>
<organism evidence="3 4">
    <name type="scientific">Bauldia litoralis</name>
    <dbReference type="NCBI Taxonomy" id="665467"/>
    <lineage>
        <taxon>Bacteria</taxon>
        <taxon>Pseudomonadati</taxon>
        <taxon>Pseudomonadota</taxon>
        <taxon>Alphaproteobacteria</taxon>
        <taxon>Hyphomicrobiales</taxon>
        <taxon>Kaistiaceae</taxon>
        <taxon>Bauldia</taxon>
    </lineage>
</organism>
<dbReference type="InterPro" id="IPR055170">
    <property type="entry name" value="GFO_IDH_MocA-like_dom"/>
</dbReference>
<dbReference type="Gene3D" id="3.40.50.720">
    <property type="entry name" value="NAD(P)-binding Rossmann-like Domain"/>
    <property type="match status" value="1"/>
</dbReference>
<dbReference type="Pfam" id="PF22725">
    <property type="entry name" value="GFO_IDH_MocA_C3"/>
    <property type="match status" value="1"/>
</dbReference>
<dbReference type="AlphaFoldDB" id="A0A1G6D900"/>
<gene>
    <name evidence="3" type="ORF">SAMN02982931_03177</name>
</gene>
<evidence type="ECO:0000259" key="1">
    <source>
        <dbReference type="Pfam" id="PF01408"/>
    </source>
</evidence>